<dbReference type="GO" id="GO:0003677">
    <property type="term" value="F:DNA binding"/>
    <property type="evidence" value="ECO:0007669"/>
    <property type="project" value="InterPro"/>
</dbReference>
<feature type="domain" description="RNA polymerase sigma factor 70 region 4 type 2" evidence="6">
    <location>
        <begin position="134"/>
        <end position="184"/>
    </location>
</feature>
<dbReference type="SUPFAM" id="SSF88946">
    <property type="entry name" value="Sigma2 domain of RNA polymerase sigma factors"/>
    <property type="match status" value="1"/>
</dbReference>
<keyword evidence="4" id="KW-0804">Transcription</keyword>
<evidence type="ECO:0000259" key="5">
    <source>
        <dbReference type="Pfam" id="PF04542"/>
    </source>
</evidence>
<dbReference type="EMBL" id="WTYQ01000004">
    <property type="protein sequence ID" value="MXP26683.1"/>
    <property type="molecule type" value="Genomic_DNA"/>
</dbReference>
<proteinExistence type="inferred from homology"/>
<evidence type="ECO:0000259" key="6">
    <source>
        <dbReference type="Pfam" id="PF08281"/>
    </source>
</evidence>
<dbReference type="Pfam" id="PF08281">
    <property type="entry name" value="Sigma70_r4_2"/>
    <property type="match status" value="1"/>
</dbReference>
<dbReference type="NCBIfam" id="TIGR02937">
    <property type="entry name" value="sigma70-ECF"/>
    <property type="match status" value="1"/>
</dbReference>
<dbReference type="AlphaFoldDB" id="A0A845ABR1"/>
<dbReference type="Proteomes" id="UP000460561">
    <property type="component" value="Unassembled WGS sequence"/>
</dbReference>
<protein>
    <submittedName>
        <fullName evidence="7">Sigma-70 family RNA polymerase sigma factor</fullName>
    </submittedName>
</protein>
<comment type="similarity">
    <text evidence="1">Belongs to the sigma-70 factor family. ECF subfamily.</text>
</comment>
<organism evidence="7 8">
    <name type="scientific">Altericroceibacterium indicum</name>
    <dbReference type="NCBI Taxonomy" id="374177"/>
    <lineage>
        <taxon>Bacteria</taxon>
        <taxon>Pseudomonadati</taxon>
        <taxon>Pseudomonadota</taxon>
        <taxon>Alphaproteobacteria</taxon>
        <taxon>Sphingomonadales</taxon>
        <taxon>Erythrobacteraceae</taxon>
        <taxon>Altericroceibacterium</taxon>
    </lineage>
</organism>
<keyword evidence="2" id="KW-0805">Transcription regulation</keyword>
<dbReference type="SUPFAM" id="SSF88659">
    <property type="entry name" value="Sigma3 and sigma4 domains of RNA polymerase sigma factors"/>
    <property type="match status" value="1"/>
</dbReference>
<keyword evidence="8" id="KW-1185">Reference proteome</keyword>
<dbReference type="Gene3D" id="1.10.10.10">
    <property type="entry name" value="Winged helix-like DNA-binding domain superfamily/Winged helix DNA-binding domain"/>
    <property type="match status" value="1"/>
</dbReference>
<dbReference type="InterPro" id="IPR014284">
    <property type="entry name" value="RNA_pol_sigma-70_dom"/>
</dbReference>
<dbReference type="Pfam" id="PF04542">
    <property type="entry name" value="Sigma70_r2"/>
    <property type="match status" value="1"/>
</dbReference>
<reference evidence="7 8" key="1">
    <citation type="submission" date="2019-12" db="EMBL/GenBank/DDBJ databases">
        <title>Genomic-based taxomic classification of the family Erythrobacteraceae.</title>
        <authorList>
            <person name="Xu L."/>
        </authorList>
    </citation>
    <scope>NUCLEOTIDE SEQUENCE [LARGE SCALE GENOMIC DNA]</scope>
    <source>
        <strain evidence="7 8">DSM 18604</strain>
    </source>
</reference>
<gene>
    <name evidence="7" type="ORF">GRI39_11610</name>
</gene>
<dbReference type="PANTHER" id="PTHR43133:SF63">
    <property type="entry name" value="RNA POLYMERASE SIGMA FACTOR FECI-RELATED"/>
    <property type="match status" value="1"/>
</dbReference>
<dbReference type="InterPro" id="IPR039425">
    <property type="entry name" value="RNA_pol_sigma-70-like"/>
</dbReference>
<dbReference type="PANTHER" id="PTHR43133">
    <property type="entry name" value="RNA POLYMERASE ECF-TYPE SIGMA FACTO"/>
    <property type="match status" value="1"/>
</dbReference>
<dbReference type="InterPro" id="IPR013325">
    <property type="entry name" value="RNA_pol_sigma_r2"/>
</dbReference>
<evidence type="ECO:0000256" key="3">
    <source>
        <dbReference type="ARBA" id="ARBA00023082"/>
    </source>
</evidence>
<dbReference type="Gene3D" id="1.10.1740.10">
    <property type="match status" value="1"/>
</dbReference>
<keyword evidence="3" id="KW-0731">Sigma factor</keyword>
<evidence type="ECO:0000313" key="8">
    <source>
        <dbReference type="Proteomes" id="UP000460561"/>
    </source>
</evidence>
<dbReference type="InterPro" id="IPR013249">
    <property type="entry name" value="RNA_pol_sigma70_r4_t2"/>
</dbReference>
<dbReference type="InterPro" id="IPR007627">
    <property type="entry name" value="RNA_pol_sigma70_r2"/>
</dbReference>
<dbReference type="GO" id="GO:0016987">
    <property type="term" value="F:sigma factor activity"/>
    <property type="evidence" value="ECO:0007669"/>
    <property type="project" value="UniProtKB-KW"/>
</dbReference>
<evidence type="ECO:0000256" key="1">
    <source>
        <dbReference type="ARBA" id="ARBA00010641"/>
    </source>
</evidence>
<accession>A0A845ABR1</accession>
<evidence type="ECO:0000256" key="4">
    <source>
        <dbReference type="ARBA" id="ARBA00023163"/>
    </source>
</evidence>
<dbReference type="OrthoDB" id="7628065at2"/>
<name>A0A845ABR1_9SPHN</name>
<dbReference type="InterPro" id="IPR036388">
    <property type="entry name" value="WH-like_DNA-bd_sf"/>
</dbReference>
<dbReference type="InterPro" id="IPR013324">
    <property type="entry name" value="RNA_pol_sigma_r3/r4-like"/>
</dbReference>
<comment type="caution">
    <text evidence="7">The sequence shown here is derived from an EMBL/GenBank/DDBJ whole genome shotgun (WGS) entry which is preliminary data.</text>
</comment>
<feature type="domain" description="RNA polymerase sigma-70 region 2" evidence="5">
    <location>
        <begin position="37"/>
        <end position="98"/>
    </location>
</feature>
<dbReference type="GO" id="GO:0006352">
    <property type="term" value="P:DNA-templated transcription initiation"/>
    <property type="evidence" value="ECO:0007669"/>
    <property type="project" value="InterPro"/>
</dbReference>
<dbReference type="RefSeq" id="WP_160739888.1">
    <property type="nucleotide sequence ID" value="NZ_WTYQ01000004.1"/>
</dbReference>
<sequence>MFLFELCGGGNMIRGSVATADQPACSRQRLESGQILQQCLRAVRGFFMKRVQASDVDDMVQNVALRIQTHLAAERIDNPERYVFQVARSVLVDHHRKNVSRMSGQHETLEDWHHPVEELSPERILAGTDELQHVLNALQLLPVRTRQAFVLHRFEHLSYSDIALQMEISVSAVEKHIMRAIRKLSAAIDEG</sequence>
<dbReference type="CDD" id="cd06171">
    <property type="entry name" value="Sigma70_r4"/>
    <property type="match status" value="1"/>
</dbReference>
<evidence type="ECO:0000313" key="7">
    <source>
        <dbReference type="EMBL" id="MXP26683.1"/>
    </source>
</evidence>
<evidence type="ECO:0000256" key="2">
    <source>
        <dbReference type="ARBA" id="ARBA00023015"/>
    </source>
</evidence>